<dbReference type="EMBL" id="MVGC01000260">
    <property type="protein sequence ID" value="RJE20997.1"/>
    <property type="molecule type" value="Genomic_DNA"/>
</dbReference>
<reference evidence="3" key="1">
    <citation type="submission" date="2017-02" db="EMBL/GenBank/DDBJ databases">
        <authorList>
            <person name="Tafer H."/>
            <person name="Lopandic K."/>
        </authorList>
    </citation>
    <scope>NUCLEOTIDE SEQUENCE [LARGE SCALE GENOMIC DNA]</scope>
    <source>
        <strain evidence="3">CBS 366.77</strain>
    </source>
</reference>
<name>A0A3A2ZHY1_9EURO</name>
<dbReference type="InterPro" id="IPR001810">
    <property type="entry name" value="F-box_dom"/>
</dbReference>
<gene>
    <name evidence="2" type="ORF">PHISCL_06667</name>
</gene>
<dbReference type="Pfam" id="PF00646">
    <property type="entry name" value="F-box"/>
    <property type="match status" value="1"/>
</dbReference>
<dbReference type="OrthoDB" id="4402051at2759"/>
<feature type="domain" description="F-box" evidence="1">
    <location>
        <begin position="7"/>
        <end position="33"/>
    </location>
</feature>
<protein>
    <recommendedName>
        <fullName evidence="1">F-box domain-containing protein</fullName>
    </recommendedName>
</protein>
<evidence type="ECO:0000313" key="2">
    <source>
        <dbReference type="EMBL" id="RJE20997.1"/>
    </source>
</evidence>
<dbReference type="SUPFAM" id="SSF81383">
    <property type="entry name" value="F-box domain"/>
    <property type="match status" value="1"/>
</dbReference>
<dbReference type="STRING" id="2070753.A0A3A2ZHY1"/>
<accession>A0A3A2ZHY1</accession>
<dbReference type="AlphaFoldDB" id="A0A3A2ZHY1"/>
<comment type="caution">
    <text evidence="2">The sequence shown here is derived from an EMBL/GenBank/DDBJ whole genome shotgun (WGS) entry which is preliminary data.</text>
</comment>
<proteinExistence type="predicted"/>
<dbReference type="InterPro" id="IPR036047">
    <property type="entry name" value="F-box-like_dom_sf"/>
</dbReference>
<keyword evidence="3" id="KW-1185">Reference proteome</keyword>
<organism evidence="2 3">
    <name type="scientific">Aspergillus sclerotialis</name>
    <dbReference type="NCBI Taxonomy" id="2070753"/>
    <lineage>
        <taxon>Eukaryota</taxon>
        <taxon>Fungi</taxon>
        <taxon>Dikarya</taxon>
        <taxon>Ascomycota</taxon>
        <taxon>Pezizomycotina</taxon>
        <taxon>Eurotiomycetes</taxon>
        <taxon>Eurotiomycetidae</taxon>
        <taxon>Eurotiales</taxon>
        <taxon>Aspergillaceae</taxon>
        <taxon>Aspergillus</taxon>
        <taxon>Aspergillus subgen. Polypaecilum</taxon>
    </lineage>
</organism>
<dbReference type="Proteomes" id="UP000266188">
    <property type="component" value="Unassembled WGS sequence"/>
</dbReference>
<evidence type="ECO:0000313" key="3">
    <source>
        <dbReference type="Proteomes" id="UP000266188"/>
    </source>
</evidence>
<sequence length="223" mass="25410">MTSSICLLATELLEHIASHLNPEDILALRLTCRDVEEKTFHFFCCQFFKHLRTDLSRSSLARINALSKHKQFKQCVQGLEVDLGTGLGRDIVWERHSWGPLASPLLVEEIQNLKNTLLYDLVNCRSFFIFCRYPEGRLDLTRMTITDAVAVFFAIISDSLLPLKAFSLAYSTNQACSLSMDMRSYLHYYTGNLDFCLPGGISKSFLSTSILLRRAFPFYVKSS</sequence>
<evidence type="ECO:0000259" key="1">
    <source>
        <dbReference type="Pfam" id="PF00646"/>
    </source>
</evidence>